<evidence type="ECO:0000256" key="1">
    <source>
        <dbReference type="SAM" id="SignalP"/>
    </source>
</evidence>
<feature type="chain" id="PRO_5002349890" description="Secreted protein" evidence="1">
    <location>
        <begin position="27"/>
        <end position="132"/>
    </location>
</feature>
<accession>A0A0D9X3C0</accession>
<reference evidence="2" key="3">
    <citation type="submission" date="2015-04" db="UniProtKB">
        <authorList>
            <consortium name="EnsemblPlants"/>
        </authorList>
    </citation>
    <scope>IDENTIFICATION</scope>
</reference>
<reference evidence="3" key="2">
    <citation type="submission" date="2013-12" db="EMBL/GenBank/DDBJ databases">
        <authorList>
            <person name="Yu Y."/>
            <person name="Lee S."/>
            <person name="de Baynast K."/>
            <person name="Wissotski M."/>
            <person name="Liu L."/>
            <person name="Talag J."/>
            <person name="Goicoechea J."/>
            <person name="Angelova A."/>
            <person name="Jetty R."/>
            <person name="Kudrna D."/>
            <person name="Golser W."/>
            <person name="Rivera L."/>
            <person name="Zhang J."/>
            <person name="Wing R."/>
        </authorList>
    </citation>
    <scope>NUCLEOTIDE SEQUENCE</scope>
</reference>
<dbReference type="HOGENOM" id="CLU_1920118_0_0_1"/>
<organism evidence="2 3">
    <name type="scientific">Leersia perrieri</name>
    <dbReference type="NCBI Taxonomy" id="77586"/>
    <lineage>
        <taxon>Eukaryota</taxon>
        <taxon>Viridiplantae</taxon>
        <taxon>Streptophyta</taxon>
        <taxon>Embryophyta</taxon>
        <taxon>Tracheophyta</taxon>
        <taxon>Spermatophyta</taxon>
        <taxon>Magnoliopsida</taxon>
        <taxon>Liliopsida</taxon>
        <taxon>Poales</taxon>
        <taxon>Poaceae</taxon>
        <taxon>BOP clade</taxon>
        <taxon>Oryzoideae</taxon>
        <taxon>Oryzeae</taxon>
        <taxon>Oryzinae</taxon>
        <taxon>Leersia</taxon>
    </lineage>
</organism>
<dbReference type="AlphaFoldDB" id="A0A0D9X3C0"/>
<keyword evidence="1" id="KW-0732">Signal</keyword>
<proteinExistence type="predicted"/>
<sequence>MDRAIHEHIHHVLVFLLLFLLQPTAANIFLTFTMAKAESATVMCMLLPPASGFSKSTNDDHERPDCREAGGDQEIVPVVVLSPKNRRNHIRATSSRMDRAVASNIIANHAPPNKPQCTRQACLRFLHRCSCQ</sequence>
<name>A0A0D9X3C0_9ORYZ</name>
<protein>
    <recommendedName>
        <fullName evidence="4">Secreted protein</fullName>
    </recommendedName>
</protein>
<evidence type="ECO:0000313" key="2">
    <source>
        <dbReference type="EnsemblPlants" id="LPERR08G00040.1"/>
    </source>
</evidence>
<evidence type="ECO:0008006" key="4">
    <source>
        <dbReference type="Google" id="ProtNLM"/>
    </source>
</evidence>
<keyword evidence="3" id="KW-1185">Reference proteome</keyword>
<feature type="signal peptide" evidence="1">
    <location>
        <begin position="1"/>
        <end position="26"/>
    </location>
</feature>
<dbReference type="Gramene" id="LPERR08G00040.1">
    <property type="protein sequence ID" value="LPERR08G00040.1"/>
    <property type="gene ID" value="LPERR08G00040"/>
</dbReference>
<dbReference type="Proteomes" id="UP000032180">
    <property type="component" value="Chromosome 8"/>
</dbReference>
<evidence type="ECO:0000313" key="3">
    <source>
        <dbReference type="Proteomes" id="UP000032180"/>
    </source>
</evidence>
<dbReference type="EnsemblPlants" id="LPERR08G00040.1">
    <property type="protein sequence ID" value="LPERR08G00040.1"/>
    <property type="gene ID" value="LPERR08G00040"/>
</dbReference>
<reference evidence="2 3" key="1">
    <citation type="submission" date="2012-08" db="EMBL/GenBank/DDBJ databases">
        <title>Oryza genome evolution.</title>
        <authorList>
            <person name="Wing R.A."/>
        </authorList>
    </citation>
    <scope>NUCLEOTIDE SEQUENCE</scope>
</reference>